<name>A0A0R3PD95_ANGCS</name>
<evidence type="ECO:0000313" key="4">
    <source>
        <dbReference type="WBParaSite" id="ACOC_0000187801-mRNA-1"/>
    </source>
</evidence>
<protein>
    <submittedName>
        <fullName evidence="4">ShKT domain-containing protein</fullName>
    </submittedName>
</protein>
<dbReference type="WBParaSite" id="ACOC_0000187801-mRNA-1">
    <property type="protein sequence ID" value="ACOC_0000187801-mRNA-1"/>
    <property type="gene ID" value="ACOC_0000187801"/>
</dbReference>
<evidence type="ECO:0000259" key="1">
    <source>
        <dbReference type="Pfam" id="PF01549"/>
    </source>
</evidence>
<reference evidence="4" key="1">
    <citation type="submission" date="2017-02" db="UniProtKB">
        <authorList>
            <consortium name="WormBaseParasite"/>
        </authorList>
    </citation>
    <scope>IDENTIFICATION</scope>
</reference>
<dbReference type="AlphaFoldDB" id="A0A0R3PD95"/>
<keyword evidence="3" id="KW-1185">Reference proteome</keyword>
<evidence type="ECO:0000313" key="2">
    <source>
        <dbReference type="EMBL" id="VDM53464.1"/>
    </source>
</evidence>
<gene>
    <name evidence="2" type="ORF">ACOC_LOCUS1879</name>
</gene>
<feature type="domain" description="ShKT" evidence="1">
    <location>
        <begin position="6"/>
        <end position="38"/>
    </location>
</feature>
<proteinExistence type="predicted"/>
<dbReference type="OrthoDB" id="5877147at2759"/>
<reference evidence="2 3" key="2">
    <citation type="submission" date="2018-11" db="EMBL/GenBank/DDBJ databases">
        <authorList>
            <consortium name="Pathogen Informatics"/>
        </authorList>
    </citation>
    <scope>NUCLEOTIDE SEQUENCE [LARGE SCALE GENOMIC DNA]</scope>
    <source>
        <strain evidence="2 3">Costa Rica</strain>
    </source>
</reference>
<evidence type="ECO:0000313" key="3">
    <source>
        <dbReference type="Proteomes" id="UP000267027"/>
    </source>
</evidence>
<dbReference type="Gene3D" id="1.10.10.1940">
    <property type="match status" value="1"/>
</dbReference>
<dbReference type="InterPro" id="IPR003582">
    <property type="entry name" value="ShKT_dom"/>
</dbReference>
<accession>A0A0R3PD95</accession>
<dbReference type="Pfam" id="PF01549">
    <property type="entry name" value="ShK"/>
    <property type="match status" value="1"/>
</dbReference>
<organism evidence="4">
    <name type="scientific">Angiostrongylus costaricensis</name>
    <name type="common">Nematode worm</name>
    <dbReference type="NCBI Taxonomy" id="334426"/>
    <lineage>
        <taxon>Eukaryota</taxon>
        <taxon>Metazoa</taxon>
        <taxon>Ecdysozoa</taxon>
        <taxon>Nematoda</taxon>
        <taxon>Chromadorea</taxon>
        <taxon>Rhabditida</taxon>
        <taxon>Rhabditina</taxon>
        <taxon>Rhabditomorpha</taxon>
        <taxon>Strongyloidea</taxon>
        <taxon>Metastrongylidae</taxon>
        <taxon>Angiostrongylus</taxon>
    </lineage>
</organism>
<sequence length="117" mass="13702">MLSRSHYSCATWALNGFCTSNFYSVTLRRQYCAKTCNLSIRMREKLLLYSRTDELARKSIIRLRNSSYCCRANARCYNSLFTNKLTFRRISPSSEPGKVKLKAIYSARRLHNQTKKL</sequence>
<dbReference type="Proteomes" id="UP000267027">
    <property type="component" value="Unassembled WGS sequence"/>
</dbReference>
<dbReference type="EMBL" id="UYYA01000312">
    <property type="protein sequence ID" value="VDM53464.1"/>
    <property type="molecule type" value="Genomic_DNA"/>
</dbReference>